<keyword evidence="3" id="KW-1185">Reference proteome</keyword>
<sequence length="108" mass="11834">MQQTRTFQQGVTCVGCLNRVAPDLPCHSGFLSDSRCKNSSTEAGVLIDIINQCPTPPERASNSLLDRTADKTPKRDPKDVGTPKKIPVDQHVLRRSETAGIYCLPDRA</sequence>
<comment type="caution">
    <text evidence="2">The sequence shown here is derived from an EMBL/GenBank/DDBJ whole genome shotgun (WGS) entry which is preliminary data.</text>
</comment>
<organism evidence="2 3">
    <name type="scientific">Araneus ventricosus</name>
    <name type="common">Orbweaver spider</name>
    <name type="synonym">Epeira ventricosa</name>
    <dbReference type="NCBI Taxonomy" id="182803"/>
    <lineage>
        <taxon>Eukaryota</taxon>
        <taxon>Metazoa</taxon>
        <taxon>Ecdysozoa</taxon>
        <taxon>Arthropoda</taxon>
        <taxon>Chelicerata</taxon>
        <taxon>Arachnida</taxon>
        <taxon>Araneae</taxon>
        <taxon>Araneomorphae</taxon>
        <taxon>Entelegynae</taxon>
        <taxon>Araneoidea</taxon>
        <taxon>Araneidae</taxon>
        <taxon>Araneus</taxon>
    </lineage>
</organism>
<feature type="compositionally biased region" description="Basic and acidic residues" evidence="1">
    <location>
        <begin position="67"/>
        <end position="87"/>
    </location>
</feature>
<feature type="region of interest" description="Disordered" evidence="1">
    <location>
        <begin position="52"/>
        <end position="87"/>
    </location>
</feature>
<evidence type="ECO:0000313" key="2">
    <source>
        <dbReference type="EMBL" id="GBN26954.1"/>
    </source>
</evidence>
<dbReference type="EMBL" id="BGPR01007450">
    <property type="protein sequence ID" value="GBN26954.1"/>
    <property type="molecule type" value="Genomic_DNA"/>
</dbReference>
<accession>A0A4Y2MKL9</accession>
<protein>
    <submittedName>
        <fullName evidence="2">Uncharacterized protein</fullName>
    </submittedName>
</protein>
<dbReference type="Proteomes" id="UP000499080">
    <property type="component" value="Unassembled WGS sequence"/>
</dbReference>
<dbReference type="AlphaFoldDB" id="A0A4Y2MKL9"/>
<name>A0A4Y2MKL9_ARAVE</name>
<evidence type="ECO:0000313" key="3">
    <source>
        <dbReference type="Proteomes" id="UP000499080"/>
    </source>
</evidence>
<gene>
    <name evidence="2" type="ORF">AVEN_207967_1</name>
</gene>
<proteinExistence type="predicted"/>
<evidence type="ECO:0000256" key="1">
    <source>
        <dbReference type="SAM" id="MobiDB-lite"/>
    </source>
</evidence>
<reference evidence="2 3" key="1">
    <citation type="journal article" date="2019" name="Sci. Rep.">
        <title>Orb-weaving spider Araneus ventricosus genome elucidates the spidroin gene catalogue.</title>
        <authorList>
            <person name="Kono N."/>
            <person name="Nakamura H."/>
            <person name="Ohtoshi R."/>
            <person name="Moran D.A.P."/>
            <person name="Shinohara A."/>
            <person name="Yoshida Y."/>
            <person name="Fujiwara M."/>
            <person name="Mori M."/>
            <person name="Tomita M."/>
            <person name="Arakawa K."/>
        </authorList>
    </citation>
    <scope>NUCLEOTIDE SEQUENCE [LARGE SCALE GENOMIC DNA]</scope>
</reference>